<evidence type="ECO:0000313" key="2">
    <source>
        <dbReference type="EMBL" id="KAF9053986.1"/>
    </source>
</evidence>
<dbReference type="OrthoDB" id="3029622at2759"/>
<feature type="transmembrane region" description="Helical" evidence="1">
    <location>
        <begin position="166"/>
        <end position="190"/>
    </location>
</feature>
<keyword evidence="1" id="KW-0472">Membrane</keyword>
<gene>
    <name evidence="2" type="ORF">BDP27DRAFT_649728</name>
</gene>
<organism evidence="2 3">
    <name type="scientific">Rhodocollybia butyracea</name>
    <dbReference type="NCBI Taxonomy" id="206335"/>
    <lineage>
        <taxon>Eukaryota</taxon>
        <taxon>Fungi</taxon>
        <taxon>Dikarya</taxon>
        <taxon>Basidiomycota</taxon>
        <taxon>Agaricomycotina</taxon>
        <taxon>Agaricomycetes</taxon>
        <taxon>Agaricomycetidae</taxon>
        <taxon>Agaricales</taxon>
        <taxon>Marasmiineae</taxon>
        <taxon>Omphalotaceae</taxon>
        <taxon>Rhodocollybia</taxon>
    </lineage>
</organism>
<evidence type="ECO:0000256" key="1">
    <source>
        <dbReference type="SAM" id="Phobius"/>
    </source>
</evidence>
<feature type="transmembrane region" description="Helical" evidence="1">
    <location>
        <begin position="82"/>
        <end position="101"/>
    </location>
</feature>
<keyword evidence="1" id="KW-1133">Transmembrane helix</keyword>
<name>A0A9P5TW32_9AGAR</name>
<keyword evidence="3" id="KW-1185">Reference proteome</keyword>
<dbReference type="AlphaFoldDB" id="A0A9P5TW32"/>
<feature type="transmembrane region" description="Helical" evidence="1">
    <location>
        <begin position="121"/>
        <end position="146"/>
    </location>
</feature>
<sequence>MQVLCCIAIWLCLIVRNILGYFQLLGQVLDLVHQPEVMGNQPLPRASLEVILIQGLLSQIMILIGDFVICWRAWVLLPHDKFWRFVLSIIMICNIGLNIAPAFEVPGLVTLQVASQADSFILGWVSIATSMVVNITATSLISWKAWAHHRTMREVPAWRKSCAERILLLLVESGAIFLVIQLFYMIGGILNAGLTVSKSFSSTLPTCHDYHYTL</sequence>
<feature type="transmembrane region" description="Helical" evidence="1">
    <location>
        <begin position="50"/>
        <end position="70"/>
    </location>
</feature>
<protein>
    <submittedName>
        <fullName evidence="2">Uncharacterized protein</fullName>
    </submittedName>
</protein>
<dbReference type="EMBL" id="JADNRY010000441">
    <property type="protein sequence ID" value="KAF9053986.1"/>
    <property type="molecule type" value="Genomic_DNA"/>
</dbReference>
<reference evidence="2" key="1">
    <citation type="submission" date="2020-11" db="EMBL/GenBank/DDBJ databases">
        <authorList>
            <consortium name="DOE Joint Genome Institute"/>
            <person name="Ahrendt S."/>
            <person name="Riley R."/>
            <person name="Andreopoulos W."/>
            <person name="Labutti K."/>
            <person name="Pangilinan J."/>
            <person name="Ruiz-Duenas F.J."/>
            <person name="Barrasa J.M."/>
            <person name="Sanchez-Garcia M."/>
            <person name="Camarero S."/>
            <person name="Miyauchi S."/>
            <person name="Serrano A."/>
            <person name="Linde D."/>
            <person name="Babiker R."/>
            <person name="Drula E."/>
            <person name="Ayuso-Fernandez I."/>
            <person name="Pacheco R."/>
            <person name="Padilla G."/>
            <person name="Ferreira P."/>
            <person name="Barriuso J."/>
            <person name="Kellner H."/>
            <person name="Castanera R."/>
            <person name="Alfaro M."/>
            <person name="Ramirez L."/>
            <person name="Pisabarro A.G."/>
            <person name="Kuo A."/>
            <person name="Tritt A."/>
            <person name="Lipzen A."/>
            <person name="He G."/>
            <person name="Yan M."/>
            <person name="Ng V."/>
            <person name="Cullen D."/>
            <person name="Martin F."/>
            <person name="Rosso M.-N."/>
            <person name="Henrissat B."/>
            <person name="Hibbett D."/>
            <person name="Martinez A.T."/>
            <person name="Grigoriev I.V."/>
        </authorList>
    </citation>
    <scope>NUCLEOTIDE SEQUENCE</scope>
    <source>
        <strain evidence="2">AH 40177</strain>
    </source>
</reference>
<comment type="caution">
    <text evidence="2">The sequence shown here is derived from an EMBL/GenBank/DDBJ whole genome shotgun (WGS) entry which is preliminary data.</text>
</comment>
<keyword evidence="1" id="KW-0812">Transmembrane</keyword>
<accession>A0A9P5TW32</accession>
<evidence type="ECO:0000313" key="3">
    <source>
        <dbReference type="Proteomes" id="UP000772434"/>
    </source>
</evidence>
<proteinExistence type="predicted"/>
<dbReference type="Proteomes" id="UP000772434">
    <property type="component" value="Unassembled WGS sequence"/>
</dbReference>